<evidence type="ECO:0000313" key="3">
    <source>
        <dbReference type="Proteomes" id="UP001075225"/>
    </source>
</evidence>
<dbReference type="RefSeq" id="WP_269485003.1">
    <property type="nucleotide sequence ID" value="NZ_JAPXGO010000006.1"/>
</dbReference>
<gene>
    <name evidence="2" type="ORF">O6B32_07600</name>
</gene>
<evidence type="ECO:0000313" key="2">
    <source>
        <dbReference type="EMBL" id="MCZ6160342.1"/>
    </source>
</evidence>
<keyword evidence="1" id="KW-1133">Transmembrane helix</keyword>
<dbReference type="EMBL" id="JAPXGO010000006">
    <property type="protein sequence ID" value="MCZ6160342.1"/>
    <property type="molecule type" value="Genomic_DNA"/>
</dbReference>
<feature type="transmembrane region" description="Helical" evidence="1">
    <location>
        <begin position="21"/>
        <end position="42"/>
    </location>
</feature>
<evidence type="ECO:0000256" key="1">
    <source>
        <dbReference type="SAM" id="Phobius"/>
    </source>
</evidence>
<keyword evidence="1" id="KW-0812">Transmembrane</keyword>
<protein>
    <submittedName>
        <fullName evidence="2">Uncharacterized protein</fullName>
    </submittedName>
</protein>
<sequence length="154" mass="18499">MQVEQEKPIFIMQRKKSLIIILYYIFSILWDLATAFICIIFMTLDNIIPNIMGFLILVFIPYQFFCVFDIKEVVCYEDYLLLKRKFIINKHYYKDLRNKYNIVRTILLNSLVLGHQKIKIGTFINLNMFNKDDIQEFVKILESKKISKYSLFGN</sequence>
<feature type="transmembrane region" description="Helical" evidence="1">
    <location>
        <begin position="48"/>
        <end position="68"/>
    </location>
</feature>
<keyword evidence="1" id="KW-0472">Membrane</keyword>
<dbReference type="AlphaFoldDB" id="A0A9Q4PST4"/>
<dbReference type="Proteomes" id="UP001075225">
    <property type="component" value="Unassembled WGS sequence"/>
</dbReference>
<comment type="caution">
    <text evidence="2">The sequence shown here is derived from an EMBL/GenBank/DDBJ whole genome shotgun (WGS) entry which is preliminary data.</text>
</comment>
<accession>A0A9Q4PST4</accession>
<name>A0A9Q4PST4_9BACT</name>
<organism evidence="2 3">
    <name type="scientific">Campylobacter ureolyticus</name>
    <dbReference type="NCBI Taxonomy" id="827"/>
    <lineage>
        <taxon>Bacteria</taxon>
        <taxon>Pseudomonadati</taxon>
        <taxon>Campylobacterota</taxon>
        <taxon>Epsilonproteobacteria</taxon>
        <taxon>Campylobacterales</taxon>
        <taxon>Campylobacteraceae</taxon>
        <taxon>Campylobacter</taxon>
    </lineage>
</organism>
<reference evidence="2" key="1">
    <citation type="submission" date="2022-12" db="EMBL/GenBank/DDBJ databases">
        <title>Species Delineation and Comparative Genomics within the Campylobacter ureolyticus Complex.</title>
        <authorList>
            <person name="Maki J."/>
            <person name="Howard M."/>
            <person name="Connelly S."/>
            <person name="Hardy D.J."/>
            <person name="Cameron A."/>
        </authorList>
    </citation>
    <scope>NUCLEOTIDE SEQUENCE</scope>
    <source>
        <strain evidence="2">URMC_787</strain>
    </source>
</reference>
<proteinExistence type="predicted"/>